<dbReference type="EMBL" id="SNYR01000002">
    <property type="protein sequence ID" value="TDQ63944.1"/>
    <property type="molecule type" value="Genomic_DNA"/>
</dbReference>
<dbReference type="PANTHER" id="PTHR11003">
    <property type="entry name" value="POTASSIUM CHANNEL, SUBFAMILY K"/>
    <property type="match status" value="1"/>
</dbReference>
<accession>A0A4V3DAV2</accession>
<evidence type="ECO:0000259" key="9">
    <source>
        <dbReference type="Pfam" id="PF07885"/>
    </source>
</evidence>
<evidence type="ECO:0000256" key="1">
    <source>
        <dbReference type="ARBA" id="ARBA00004141"/>
    </source>
</evidence>
<organism evidence="10 11">
    <name type="scientific">Maritalea mobilis</name>
    <dbReference type="NCBI Taxonomy" id="483324"/>
    <lineage>
        <taxon>Bacteria</taxon>
        <taxon>Pseudomonadati</taxon>
        <taxon>Pseudomonadota</taxon>
        <taxon>Alphaproteobacteria</taxon>
        <taxon>Hyphomicrobiales</taxon>
        <taxon>Devosiaceae</taxon>
        <taxon>Maritalea</taxon>
    </lineage>
</organism>
<dbReference type="GO" id="GO:0030322">
    <property type="term" value="P:stabilization of membrane potential"/>
    <property type="evidence" value="ECO:0007669"/>
    <property type="project" value="TreeGrafter"/>
</dbReference>
<dbReference type="GO" id="GO:0022841">
    <property type="term" value="F:potassium ion leak channel activity"/>
    <property type="evidence" value="ECO:0007669"/>
    <property type="project" value="TreeGrafter"/>
</dbReference>
<reference evidence="10 11" key="1">
    <citation type="submission" date="2019-03" db="EMBL/GenBank/DDBJ databases">
        <title>Genomic Encyclopedia of Type Strains, Phase III (KMG-III): the genomes of soil and plant-associated and newly described type strains.</title>
        <authorList>
            <person name="Whitman W."/>
        </authorList>
    </citation>
    <scope>NUCLEOTIDE SEQUENCE [LARGE SCALE GENOMIC DNA]</scope>
    <source>
        <strain evidence="10 11">CGMCC 1.7002</strain>
    </source>
</reference>
<keyword evidence="4 8" id="KW-1133">Transmembrane helix</keyword>
<evidence type="ECO:0000256" key="7">
    <source>
        <dbReference type="ARBA" id="ARBA00023303"/>
    </source>
</evidence>
<keyword evidence="5" id="KW-0406">Ion transport</keyword>
<dbReference type="AlphaFoldDB" id="A0A4V3DAV2"/>
<evidence type="ECO:0000313" key="11">
    <source>
        <dbReference type="Proteomes" id="UP000295391"/>
    </source>
</evidence>
<dbReference type="InterPro" id="IPR013099">
    <property type="entry name" value="K_chnl_dom"/>
</dbReference>
<feature type="transmembrane region" description="Helical" evidence="8">
    <location>
        <begin position="20"/>
        <end position="41"/>
    </location>
</feature>
<protein>
    <submittedName>
        <fullName evidence="10">Ion channel</fullName>
    </submittedName>
</protein>
<dbReference type="Gene3D" id="1.10.287.70">
    <property type="match status" value="1"/>
</dbReference>
<keyword evidence="11" id="KW-1185">Reference proteome</keyword>
<dbReference type="GO" id="GO:0005886">
    <property type="term" value="C:plasma membrane"/>
    <property type="evidence" value="ECO:0007669"/>
    <property type="project" value="TreeGrafter"/>
</dbReference>
<evidence type="ECO:0000256" key="2">
    <source>
        <dbReference type="ARBA" id="ARBA00022448"/>
    </source>
</evidence>
<gene>
    <name evidence="10" type="ORF">ATL17_1953</name>
</gene>
<sequence>MRKISIFLRGLKAAFGDETVKTILSMTIAIIVLAALVYMWIEGWGFIDALYFTVMTISTVGYGDITPETQLGKLFTIVYVICGMGIFVALVTRIANTVLRQSVEEFEELEEKKAERRQQKHLH</sequence>
<dbReference type="InterPro" id="IPR003280">
    <property type="entry name" value="2pore_dom_K_chnl"/>
</dbReference>
<proteinExistence type="predicted"/>
<dbReference type="PANTHER" id="PTHR11003:SF291">
    <property type="entry name" value="IP11374P"/>
    <property type="match status" value="1"/>
</dbReference>
<dbReference type="GO" id="GO:0015271">
    <property type="term" value="F:outward rectifier potassium channel activity"/>
    <property type="evidence" value="ECO:0007669"/>
    <property type="project" value="TreeGrafter"/>
</dbReference>
<evidence type="ECO:0000256" key="4">
    <source>
        <dbReference type="ARBA" id="ARBA00022989"/>
    </source>
</evidence>
<dbReference type="RefSeq" id="WP_208111177.1">
    <property type="nucleotide sequence ID" value="NZ_SNYR01000002.1"/>
</dbReference>
<evidence type="ECO:0000256" key="5">
    <source>
        <dbReference type="ARBA" id="ARBA00023065"/>
    </source>
</evidence>
<evidence type="ECO:0000256" key="6">
    <source>
        <dbReference type="ARBA" id="ARBA00023136"/>
    </source>
</evidence>
<dbReference type="Pfam" id="PF07885">
    <property type="entry name" value="Ion_trans_2"/>
    <property type="match status" value="1"/>
</dbReference>
<name>A0A4V3DAV2_9HYPH</name>
<dbReference type="SUPFAM" id="SSF81324">
    <property type="entry name" value="Voltage-gated potassium channels"/>
    <property type="match status" value="1"/>
</dbReference>
<dbReference type="Proteomes" id="UP000295391">
    <property type="component" value="Unassembled WGS sequence"/>
</dbReference>
<keyword evidence="6 8" id="KW-0472">Membrane</keyword>
<comment type="caution">
    <text evidence="10">The sequence shown here is derived from an EMBL/GenBank/DDBJ whole genome shotgun (WGS) entry which is preliminary data.</text>
</comment>
<feature type="transmembrane region" description="Helical" evidence="8">
    <location>
        <begin position="74"/>
        <end position="92"/>
    </location>
</feature>
<comment type="subcellular location">
    <subcellularLocation>
        <location evidence="1">Membrane</location>
        <topology evidence="1">Multi-pass membrane protein</topology>
    </subcellularLocation>
</comment>
<keyword evidence="7" id="KW-0407">Ion channel</keyword>
<feature type="domain" description="Potassium channel" evidence="9">
    <location>
        <begin position="26"/>
        <end position="98"/>
    </location>
</feature>
<evidence type="ECO:0000256" key="8">
    <source>
        <dbReference type="SAM" id="Phobius"/>
    </source>
</evidence>
<evidence type="ECO:0000313" key="10">
    <source>
        <dbReference type="EMBL" id="TDQ63944.1"/>
    </source>
</evidence>
<evidence type="ECO:0000256" key="3">
    <source>
        <dbReference type="ARBA" id="ARBA00022692"/>
    </source>
</evidence>
<keyword evidence="3 8" id="KW-0812">Transmembrane</keyword>
<keyword evidence="2" id="KW-0813">Transport</keyword>